<feature type="transmembrane region" description="Helical" evidence="1">
    <location>
        <begin position="61"/>
        <end position="83"/>
    </location>
</feature>
<sequence>MKGDSIITFRLDTTTIIRILGALIGFCIFMALVRGGAMYINSNLTGDGLWMKFNMDNETTLPAYISSINLLIASALLALVCKLKERVADKYWKHWGLLSIGFLLLSIDENISLHEVIVHDYIMQLLEFSGPNHFVTGVLITACAALSSAFFLKFLFHLPTTTRMRIITSGVIFVLGSAGVEAITGYLIADGYQSQKIAYNIGVIVEEAMEMTSVLLFIRAILSYIQENLFDIISLFNIKAEVLVKEQLPIEA</sequence>
<evidence type="ECO:0000256" key="1">
    <source>
        <dbReference type="SAM" id="Phobius"/>
    </source>
</evidence>
<evidence type="ECO:0008006" key="4">
    <source>
        <dbReference type="Google" id="ProtNLM"/>
    </source>
</evidence>
<comment type="caution">
    <text evidence="2">The sequence shown here is derived from an EMBL/GenBank/DDBJ whole genome shotgun (WGS) entry which is preliminary data.</text>
</comment>
<keyword evidence="1" id="KW-0472">Membrane</keyword>
<keyword evidence="3" id="KW-1185">Reference proteome</keyword>
<accession>A0ABW6BS35</accession>
<dbReference type="EMBL" id="JBHUOX010000006">
    <property type="protein sequence ID" value="MFD3000653.1"/>
    <property type="molecule type" value="Genomic_DNA"/>
</dbReference>
<reference evidence="3" key="1">
    <citation type="journal article" date="2019" name="Int. J. Syst. Evol. Microbiol.">
        <title>The Global Catalogue of Microorganisms (GCM) 10K type strain sequencing project: providing services to taxonomists for standard genome sequencing and annotation.</title>
        <authorList>
            <consortium name="The Broad Institute Genomics Platform"/>
            <consortium name="The Broad Institute Genome Sequencing Center for Infectious Disease"/>
            <person name="Wu L."/>
            <person name="Ma J."/>
        </authorList>
    </citation>
    <scope>NUCLEOTIDE SEQUENCE [LARGE SCALE GENOMIC DNA]</scope>
    <source>
        <strain evidence="3">KCTC 23984</strain>
    </source>
</reference>
<feature type="transmembrane region" description="Helical" evidence="1">
    <location>
        <begin position="95"/>
        <end position="113"/>
    </location>
</feature>
<feature type="transmembrane region" description="Helical" evidence="1">
    <location>
        <begin position="133"/>
        <end position="154"/>
    </location>
</feature>
<protein>
    <recommendedName>
        <fullName evidence="4">Multidrug transporter</fullName>
    </recommendedName>
</protein>
<dbReference type="RefSeq" id="WP_377483892.1">
    <property type="nucleotide sequence ID" value="NZ_JBHUOX010000006.1"/>
</dbReference>
<organism evidence="2 3">
    <name type="scientific">Pontibacter toksunensis</name>
    <dbReference type="NCBI Taxonomy" id="1332631"/>
    <lineage>
        <taxon>Bacteria</taxon>
        <taxon>Pseudomonadati</taxon>
        <taxon>Bacteroidota</taxon>
        <taxon>Cytophagia</taxon>
        <taxon>Cytophagales</taxon>
        <taxon>Hymenobacteraceae</taxon>
        <taxon>Pontibacter</taxon>
    </lineage>
</organism>
<feature type="transmembrane region" description="Helical" evidence="1">
    <location>
        <begin position="20"/>
        <end position="41"/>
    </location>
</feature>
<keyword evidence="1" id="KW-0812">Transmembrane</keyword>
<evidence type="ECO:0000313" key="2">
    <source>
        <dbReference type="EMBL" id="MFD3000653.1"/>
    </source>
</evidence>
<dbReference type="Proteomes" id="UP001597641">
    <property type="component" value="Unassembled WGS sequence"/>
</dbReference>
<proteinExistence type="predicted"/>
<name>A0ABW6BS35_9BACT</name>
<feature type="transmembrane region" description="Helical" evidence="1">
    <location>
        <begin position="166"/>
        <end position="189"/>
    </location>
</feature>
<evidence type="ECO:0000313" key="3">
    <source>
        <dbReference type="Proteomes" id="UP001597641"/>
    </source>
</evidence>
<keyword evidence="1" id="KW-1133">Transmembrane helix</keyword>
<gene>
    <name evidence="2" type="ORF">ACFS7Z_09805</name>
</gene>